<keyword evidence="6" id="KW-0045">Antibiotic biosynthesis</keyword>
<accession>A0ABT8VDN6</accession>
<keyword evidence="10" id="KW-1185">Reference proteome</keyword>
<dbReference type="InterPro" id="IPR036736">
    <property type="entry name" value="ACP-like_sf"/>
</dbReference>
<dbReference type="PANTHER" id="PTHR45527:SF1">
    <property type="entry name" value="FATTY ACID SYNTHASE"/>
    <property type="match status" value="1"/>
</dbReference>
<name>A0ABT8VDN6_9BACL</name>
<evidence type="ECO:0000259" key="8">
    <source>
        <dbReference type="PROSITE" id="PS50075"/>
    </source>
</evidence>
<dbReference type="CDD" id="cd19531">
    <property type="entry name" value="LCL_NRPS-like"/>
    <property type="match status" value="1"/>
</dbReference>
<dbReference type="InterPro" id="IPR010071">
    <property type="entry name" value="AA_adenyl_dom"/>
</dbReference>
<keyword evidence="3" id="KW-0596">Phosphopantetheine</keyword>
<dbReference type="Pfam" id="PF00668">
    <property type="entry name" value="Condensation"/>
    <property type="match status" value="2"/>
</dbReference>
<dbReference type="InterPro" id="IPR009081">
    <property type="entry name" value="PP-bd_ACP"/>
</dbReference>
<evidence type="ECO:0000256" key="5">
    <source>
        <dbReference type="ARBA" id="ARBA00022737"/>
    </source>
</evidence>
<dbReference type="Gene3D" id="3.30.559.30">
    <property type="entry name" value="Nonribosomal peptide synthetase, condensation domain"/>
    <property type="match status" value="2"/>
</dbReference>
<keyword evidence="7" id="KW-0511">Multifunctional enzyme</keyword>
<comment type="similarity">
    <text evidence="2">Belongs to the ATP-dependent AMP-binding enzyme family.</text>
</comment>
<dbReference type="Pfam" id="PF00501">
    <property type="entry name" value="AMP-binding"/>
    <property type="match status" value="1"/>
</dbReference>
<organism evidence="9 10">
    <name type="scientific">Paenibacillus ehimensis</name>
    <dbReference type="NCBI Taxonomy" id="79264"/>
    <lineage>
        <taxon>Bacteria</taxon>
        <taxon>Bacillati</taxon>
        <taxon>Bacillota</taxon>
        <taxon>Bacilli</taxon>
        <taxon>Bacillales</taxon>
        <taxon>Paenibacillaceae</taxon>
        <taxon>Paenibacillus</taxon>
    </lineage>
</organism>
<dbReference type="InterPro" id="IPR001242">
    <property type="entry name" value="Condensation_dom"/>
</dbReference>
<keyword evidence="5" id="KW-0677">Repeat</keyword>
<dbReference type="PANTHER" id="PTHR45527">
    <property type="entry name" value="NONRIBOSOMAL PEPTIDE SYNTHETASE"/>
    <property type="match status" value="1"/>
</dbReference>
<dbReference type="InterPro" id="IPR045851">
    <property type="entry name" value="AMP-bd_C_sf"/>
</dbReference>
<comment type="caution">
    <text evidence="9">The sequence shown here is derived from an EMBL/GenBank/DDBJ whole genome shotgun (WGS) entry which is preliminary data.</text>
</comment>
<dbReference type="Gene3D" id="3.40.50.980">
    <property type="match status" value="2"/>
</dbReference>
<dbReference type="Gene3D" id="1.10.1200.10">
    <property type="entry name" value="ACP-like"/>
    <property type="match status" value="1"/>
</dbReference>
<protein>
    <submittedName>
        <fullName evidence="9">Amino acid adenylation domain-containing protein</fullName>
    </submittedName>
</protein>
<dbReference type="PROSITE" id="PS50075">
    <property type="entry name" value="CARRIER"/>
    <property type="match status" value="1"/>
</dbReference>
<evidence type="ECO:0000256" key="4">
    <source>
        <dbReference type="ARBA" id="ARBA00022553"/>
    </source>
</evidence>
<dbReference type="InterPro" id="IPR020845">
    <property type="entry name" value="AMP-binding_CS"/>
</dbReference>
<dbReference type="SUPFAM" id="SSF56801">
    <property type="entry name" value="Acetyl-CoA synthetase-like"/>
    <property type="match status" value="1"/>
</dbReference>
<dbReference type="EMBL" id="JAUMKJ010000023">
    <property type="protein sequence ID" value="MDO3679099.1"/>
    <property type="molecule type" value="Genomic_DNA"/>
</dbReference>
<evidence type="ECO:0000256" key="3">
    <source>
        <dbReference type="ARBA" id="ARBA00022450"/>
    </source>
</evidence>
<evidence type="ECO:0000313" key="9">
    <source>
        <dbReference type="EMBL" id="MDO3679099.1"/>
    </source>
</evidence>
<evidence type="ECO:0000256" key="2">
    <source>
        <dbReference type="ARBA" id="ARBA00006432"/>
    </source>
</evidence>
<dbReference type="Gene3D" id="3.30.300.30">
    <property type="match status" value="1"/>
</dbReference>
<dbReference type="InterPro" id="IPR000873">
    <property type="entry name" value="AMP-dep_synth/lig_dom"/>
</dbReference>
<evidence type="ECO:0000256" key="6">
    <source>
        <dbReference type="ARBA" id="ARBA00023194"/>
    </source>
</evidence>
<dbReference type="Proteomes" id="UP001168883">
    <property type="component" value="Unassembled WGS sequence"/>
</dbReference>
<dbReference type="Pfam" id="PF13193">
    <property type="entry name" value="AMP-binding_C"/>
    <property type="match status" value="1"/>
</dbReference>
<dbReference type="CDD" id="cd05930">
    <property type="entry name" value="A_NRPS"/>
    <property type="match status" value="1"/>
</dbReference>
<evidence type="ECO:0000256" key="7">
    <source>
        <dbReference type="ARBA" id="ARBA00023268"/>
    </source>
</evidence>
<dbReference type="Gene3D" id="2.30.38.10">
    <property type="entry name" value="Luciferase, Domain 3"/>
    <property type="match status" value="1"/>
</dbReference>
<dbReference type="InterPro" id="IPR006162">
    <property type="entry name" value="Ppantetheine_attach_site"/>
</dbReference>
<dbReference type="Pfam" id="PF00550">
    <property type="entry name" value="PP-binding"/>
    <property type="match status" value="1"/>
</dbReference>
<proteinExistence type="inferred from homology"/>
<feature type="domain" description="Carrier" evidence="8">
    <location>
        <begin position="1017"/>
        <end position="1091"/>
    </location>
</feature>
<evidence type="ECO:0000313" key="10">
    <source>
        <dbReference type="Proteomes" id="UP001168883"/>
    </source>
</evidence>
<sequence>MANPDPIEARRSQLSEEKRALLGRLLQGGAAPVFPQSQGIPARQNKDGKSPLSYAQQRLWFFSSLEPASTAYHLVYAIKLKGVLRAGALERSLQAVVQRHEMLRTVFGEEEGNAYQLVLDTMNVPLERKDLRDRPVNLQETAIREQISRINRPFDLRRGPMLRAVLLALAEKEHVLLWAFHHIITDGWSHHRFGRELLGLYNAFIRGEAAPLPPLRLQYADFAEWQRTWVQEDAVQEQLSYWKRRLAGAPALLRLPTDYPRPSVRQYLGRKLHFTVPQQLKERLCRFAAEEQATPFMLLMAAFQTLLHRYTGEEDLCVGTTLLGRNRKEVEPLIGFFVNTLVIRSEVSAGLPFRQLLRQVRQNALEAYAHQDVPFELLVEETAGQRSLSYSPLFQVMFALQNTPPVSFDLDGLTAEPLDVETETSKFDLSLEMFETESGWKGALEYDRSLFEEATMRRLITHLTTLLSGIADSPDASVAALPILSAEERVLLEEWNRTDRDYPLGTTLHRMVQEQASLRPERPAIVSGGGTLAYAGLADQAGRLAVQLCELGAGPGTVTAVCLERTPEMVVAQLAVLMSGGAYLPVDPALPKERIAYILSDSLASILLTAELLRPILPEAIDARIFYVDQKAGRSGDLSRDRAAHRPPASDKPLQDETAYVIYTSGSTGRPKGTMIPHASIVNFLHWYRDASALSSSDRVCFTSGVGFDLSVAEIWGALVSGASLWLPSEETRMQPERLRDWMLENRITFAFLPTPLAERLISVPWPAEAPLRRLFTGGDQWTVKLPQGLPFEVYDLYGPTECTIASTFRIIESDGEAYRPPHIGRPLPNTTIYITDRELRPVPVGVPGEICIGGRGVGGGYWRREALTREKFVPDPFTAQEGALLYRSGDLGRYLPDGRIQFLGRSDDQVKIRGFRIELGEIQAAIAAHPSVREAVVLVREDAPGDKRIAAYVTGKAGSAPNIESLRRSLRDRLPGYMIPSAFVVLDRLPLTPSGKFDRQALPAPETDLSGDRFEEPRNPVEEVLCNIWKELLVLDKVGIRQNYFEIGGDSIKTMMLIARARQAGLELTTKQVFQHQTIAELSRAVGAIGGTEKQPPVEAAAGYEFDFPLAGLNREDFAGMEGTAPEEIEDVYPLTPLQDYMLSVMRRRPEPAQFFVNMVMRFKDKLEPELMTEAWERVANHFALTKTSVVYEGLAEPVQLTRRSIRVPVQYLDWRRWDAERQQEELKRYQERKLLESELAYIGRPTTYDVMFATLGERDHQLVMSCSYLMMDGWSHFIVLIHVIKCYYSLLEGKPYELPSARYYGRYAAWLRSRELEEPRRYWSAELADFRRATPLIKHAPFNGQPKERGFAKQLVQIKPIAPHRVRELALRSRVTVNVLFQLAWSLLLVRYTGEREVLFGVMSNGRQPEYEGAEDIVGPTINTLPLRIRVDGNENALQLLQQIQEKQLLLTQWDYTPLRKIKAWIGVAEDEPLFESYMIFQNLPSYFEVSGGMDWFHDVPLENEYEKALAIFDSGTPLRVDVCVIPEGYEIYMTYLKACFRDEAVSRMLGDLRETFLRVCEAPEQPVRTWLES</sequence>
<dbReference type="InterPro" id="IPR023213">
    <property type="entry name" value="CAT-like_dom_sf"/>
</dbReference>
<dbReference type="InterPro" id="IPR025110">
    <property type="entry name" value="AMP-bd_C"/>
</dbReference>
<dbReference type="RefSeq" id="WP_302879317.1">
    <property type="nucleotide sequence ID" value="NZ_JAUMKJ010000023.1"/>
</dbReference>
<comment type="cofactor">
    <cofactor evidence="1">
        <name>pantetheine 4'-phosphate</name>
        <dbReference type="ChEBI" id="CHEBI:47942"/>
    </cofactor>
</comment>
<reference evidence="9" key="1">
    <citation type="submission" date="2023-07" db="EMBL/GenBank/DDBJ databases">
        <authorList>
            <person name="Aktuganov G."/>
            <person name="Boyko T."/>
            <person name="Delegan Y."/>
            <person name="Galimzianova N."/>
            <person name="Gilvanova E."/>
            <person name="Korobov V."/>
            <person name="Kuzmina L."/>
            <person name="Melentiev A."/>
            <person name="Milman P."/>
            <person name="Ryabova A."/>
            <person name="Stupak E."/>
            <person name="Yasakov T."/>
            <person name="Zharikova N."/>
            <person name="Zhurenko E."/>
        </authorList>
    </citation>
    <scope>NUCLEOTIDE SEQUENCE</scope>
    <source>
        <strain evidence="9">IB-739</strain>
    </source>
</reference>
<gene>
    <name evidence="9" type="ORF">Q3C12_18990</name>
</gene>
<dbReference type="PROSITE" id="PS00455">
    <property type="entry name" value="AMP_BINDING"/>
    <property type="match status" value="1"/>
</dbReference>
<evidence type="ECO:0000256" key="1">
    <source>
        <dbReference type="ARBA" id="ARBA00001957"/>
    </source>
</evidence>
<dbReference type="SUPFAM" id="SSF52777">
    <property type="entry name" value="CoA-dependent acyltransferases"/>
    <property type="match status" value="4"/>
</dbReference>
<dbReference type="NCBIfam" id="TIGR01733">
    <property type="entry name" value="AA-adenyl-dom"/>
    <property type="match status" value="1"/>
</dbReference>
<dbReference type="SUPFAM" id="SSF47336">
    <property type="entry name" value="ACP-like"/>
    <property type="match status" value="1"/>
</dbReference>
<dbReference type="PROSITE" id="PS00012">
    <property type="entry name" value="PHOSPHOPANTETHEINE"/>
    <property type="match status" value="1"/>
</dbReference>
<dbReference type="Gene3D" id="3.30.559.10">
    <property type="entry name" value="Chloramphenicol acetyltransferase-like domain"/>
    <property type="match status" value="2"/>
</dbReference>
<keyword evidence="4" id="KW-0597">Phosphoprotein</keyword>